<protein>
    <recommendedName>
        <fullName evidence="3">N-acetyltransferase domain-containing protein</fullName>
    </recommendedName>
</protein>
<dbReference type="InterPro" id="IPR000182">
    <property type="entry name" value="GNAT_dom"/>
</dbReference>
<dbReference type="InterPro" id="IPR050832">
    <property type="entry name" value="Bact_Acetyltransf"/>
</dbReference>
<evidence type="ECO:0000313" key="4">
    <source>
        <dbReference type="EMBL" id="GAA0709063.1"/>
    </source>
</evidence>
<keyword evidence="2" id="KW-0012">Acyltransferase</keyword>
<dbReference type="SUPFAM" id="SSF55729">
    <property type="entry name" value="Acyl-CoA N-acyltransferases (Nat)"/>
    <property type="match status" value="1"/>
</dbReference>
<dbReference type="CDD" id="cd04301">
    <property type="entry name" value="NAT_SF"/>
    <property type="match status" value="1"/>
</dbReference>
<accession>A0ABN1IDN3</accession>
<dbReference type="Gene3D" id="3.40.630.30">
    <property type="match status" value="1"/>
</dbReference>
<gene>
    <name evidence="4" type="ORF">GCM10009105_09170</name>
</gene>
<evidence type="ECO:0000256" key="2">
    <source>
        <dbReference type="ARBA" id="ARBA00023315"/>
    </source>
</evidence>
<evidence type="ECO:0000259" key="3">
    <source>
        <dbReference type="PROSITE" id="PS51186"/>
    </source>
</evidence>
<organism evidence="4 5">
    <name type="scientific">Dokdonella soli</name>
    <dbReference type="NCBI Taxonomy" id="529810"/>
    <lineage>
        <taxon>Bacteria</taxon>
        <taxon>Pseudomonadati</taxon>
        <taxon>Pseudomonadota</taxon>
        <taxon>Gammaproteobacteria</taxon>
        <taxon>Lysobacterales</taxon>
        <taxon>Rhodanobacteraceae</taxon>
        <taxon>Dokdonella</taxon>
    </lineage>
</organism>
<evidence type="ECO:0000256" key="1">
    <source>
        <dbReference type="ARBA" id="ARBA00022679"/>
    </source>
</evidence>
<comment type="caution">
    <text evidence="4">The sequence shown here is derived from an EMBL/GenBank/DDBJ whole genome shotgun (WGS) entry which is preliminary data.</text>
</comment>
<keyword evidence="1" id="KW-0808">Transferase</keyword>
<dbReference type="InterPro" id="IPR016181">
    <property type="entry name" value="Acyl_CoA_acyltransferase"/>
</dbReference>
<dbReference type="PROSITE" id="PS51186">
    <property type="entry name" value="GNAT"/>
    <property type="match status" value="1"/>
</dbReference>
<sequence length="174" mass="19127">MTLAFGAIRRHPLLAMIATPEISLAVRADAPRIAAMSRDLVEQGLGWRWTPSRILRVMRDRATNVAVAREGEGISGFGIMQYKDDEAHLLLLAVDPMRRRKGIGSALMAWLETTALTAGTGCIYLEARARNAEARAFYGRLGYIEILTVRGLYSNSEDGIRIAKDLWSKPPSGG</sequence>
<dbReference type="Pfam" id="PF00583">
    <property type="entry name" value="Acetyltransf_1"/>
    <property type="match status" value="1"/>
</dbReference>
<name>A0ABN1IDN3_9GAMM</name>
<proteinExistence type="predicted"/>
<dbReference type="Proteomes" id="UP001501523">
    <property type="component" value="Unassembled WGS sequence"/>
</dbReference>
<feature type="domain" description="N-acetyltransferase" evidence="3">
    <location>
        <begin position="20"/>
        <end position="167"/>
    </location>
</feature>
<keyword evidence="5" id="KW-1185">Reference proteome</keyword>
<reference evidence="4 5" key="1">
    <citation type="journal article" date="2019" name="Int. J. Syst. Evol. Microbiol.">
        <title>The Global Catalogue of Microorganisms (GCM) 10K type strain sequencing project: providing services to taxonomists for standard genome sequencing and annotation.</title>
        <authorList>
            <consortium name="The Broad Institute Genomics Platform"/>
            <consortium name="The Broad Institute Genome Sequencing Center for Infectious Disease"/>
            <person name="Wu L."/>
            <person name="Ma J."/>
        </authorList>
    </citation>
    <scope>NUCLEOTIDE SEQUENCE [LARGE SCALE GENOMIC DNA]</scope>
    <source>
        <strain evidence="4 5">JCM 15421</strain>
    </source>
</reference>
<dbReference type="PANTHER" id="PTHR43877">
    <property type="entry name" value="AMINOALKYLPHOSPHONATE N-ACETYLTRANSFERASE-RELATED-RELATED"/>
    <property type="match status" value="1"/>
</dbReference>
<dbReference type="EMBL" id="BAAAEU010000004">
    <property type="protein sequence ID" value="GAA0709063.1"/>
    <property type="molecule type" value="Genomic_DNA"/>
</dbReference>
<evidence type="ECO:0000313" key="5">
    <source>
        <dbReference type="Proteomes" id="UP001501523"/>
    </source>
</evidence>